<feature type="chain" id="PRO_5045882523" description="Lipid/polyisoprenoid-binding YceI-like domain-containing protein" evidence="1">
    <location>
        <begin position="19"/>
        <end position="179"/>
    </location>
</feature>
<proteinExistence type="predicted"/>
<sequence length="179" mass="19997">MKFFVLLILLFGMPKANAQNVYRTKEGHIEMMALVTGKTYKAESHKLALNLDYGSKVVNGVLDLKTLVTNNPIIKATLERQEEPLLIEFTGSVPSEDFLSRRHDPISFNWPIRVNYRDRSFKSNLKGTITHIDQSMAMSCLISARGEIDAAGTGLDVLLKGIEGGLQIEFAQMVLKLDN</sequence>
<evidence type="ECO:0000313" key="3">
    <source>
        <dbReference type="Proteomes" id="UP001262889"/>
    </source>
</evidence>
<feature type="signal peptide" evidence="1">
    <location>
        <begin position="1"/>
        <end position="18"/>
    </location>
</feature>
<name>A0ABU3C879_9FLAO</name>
<comment type="caution">
    <text evidence="2">The sequence shown here is derived from an EMBL/GenBank/DDBJ whole genome shotgun (WGS) entry which is preliminary data.</text>
</comment>
<protein>
    <recommendedName>
        <fullName evidence="4">Lipid/polyisoprenoid-binding YceI-like domain-containing protein</fullName>
    </recommendedName>
</protein>
<gene>
    <name evidence="2" type="ORF">RM553_06845</name>
</gene>
<evidence type="ECO:0008006" key="4">
    <source>
        <dbReference type="Google" id="ProtNLM"/>
    </source>
</evidence>
<dbReference type="Proteomes" id="UP001262889">
    <property type="component" value="Unassembled WGS sequence"/>
</dbReference>
<evidence type="ECO:0000256" key="1">
    <source>
        <dbReference type="SAM" id="SignalP"/>
    </source>
</evidence>
<evidence type="ECO:0000313" key="2">
    <source>
        <dbReference type="EMBL" id="MDT0642548.1"/>
    </source>
</evidence>
<dbReference type="EMBL" id="JAVRHQ010000006">
    <property type="protein sequence ID" value="MDT0642548.1"/>
    <property type="molecule type" value="Genomic_DNA"/>
</dbReference>
<dbReference type="RefSeq" id="WP_083645712.1">
    <property type="nucleotide sequence ID" value="NZ_JAVRHQ010000006.1"/>
</dbReference>
<keyword evidence="1" id="KW-0732">Signal</keyword>
<organism evidence="2 3">
    <name type="scientific">Autumnicola tepida</name>
    <dbReference type="NCBI Taxonomy" id="3075595"/>
    <lineage>
        <taxon>Bacteria</taxon>
        <taxon>Pseudomonadati</taxon>
        <taxon>Bacteroidota</taxon>
        <taxon>Flavobacteriia</taxon>
        <taxon>Flavobacteriales</taxon>
        <taxon>Flavobacteriaceae</taxon>
        <taxon>Autumnicola</taxon>
    </lineage>
</organism>
<reference evidence="2 3" key="1">
    <citation type="submission" date="2023-09" db="EMBL/GenBank/DDBJ databases">
        <authorList>
            <person name="Rey-Velasco X."/>
        </authorList>
    </citation>
    <scope>NUCLEOTIDE SEQUENCE [LARGE SCALE GENOMIC DNA]</scope>
    <source>
        <strain evidence="2 3">F363</strain>
    </source>
</reference>
<keyword evidence="3" id="KW-1185">Reference proteome</keyword>
<accession>A0ABU3C879</accession>